<protein>
    <submittedName>
        <fullName evidence="2">DUF3526 domain-containing protein</fullName>
    </submittedName>
</protein>
<dbReference type="AlphaFoldDB" id="A0AAW7XAP3"/>
<sequence length="417" mass="47539">MNKINGFKREIKFLARDRIIWLWLALVFCLSSAAVGFGLAEIAVQNKTIEQLIQADKTDRALQHSKKSDWGSAAYYGLHLTYDAPSDFAFAALGMRDTQPWKHRLKMLALEGQVYERDVGNPSVAILGRFDFAFFAAFVFPLVLMVLLYDLRAHERSAGRINLIEATVAQPRLFWLQRASIRTLAVLLCLIVPLIIGGLVAGASALKLVLACLAVIAYGVFWGLVCFWFSAWRKQGQLILISLIALWVMTAVLIPSAARLAIDRAVPVPDGADILMLQRETVNDAWDLPRKMTMDAFFERHPQWADYQPVESSFEWQWYYAFQQVGDQRAEPLSMAYREGRKRRAELATWLSVFAPPSLLEQTLQALANTDAHASLEYEERVRAFHAELRAFYYPLFFRNVAFDRELLEDLPNFDVH</sequence>
<evidence type="ECO:0000256" key="1">
    <source>
        <dbReference type="SAM" id="Phobius"/>
    </source>
</evidence>
<dbReference type="Proteomes" id="UP001169760">
    <property type="component" value="Unassembled WGS sequence"/>
</dbReference>
<feature type="transmembrane region" description="Helical" evidence="1">
    <location>
        <begin position="132"/>
        <end position="151"/>
    </location>
</feature>
<dbReference type="PANTHER" id="PTHR43471:SF1">
    <property type="entry name" value="ABC TRANSPORTER PERMEASE PROTEIN NOSY-RELATED"/>
    <property type="match status" value="1"/>
</dbReference>
<name>A0AAW7XAP3_9GAMM</name>
<dbReference type="RefSeq" id="WP_303493208.1">
    <property type="nucleotide sequence ID" value="NZ_JAUOPB010000010.1"/>
</dbReference>
<dbReference type="InterPro" id="IPR021913">
    <property type="entry name" value="DUF3526"/>
</dbReference>
<dbReference type="EMBL" id="JAUOPB010000010">
    <property type="protein sequence ID" value="MDO6423583.1"/>
    <property type="molecule type" value="Genomic_DNA"/>
</dbReference>
<accession>A0AAW7XAP3</accession>
<evidence type="ECO:0000313" key="3">
    <source>
        <dbReference type="Proteomes" id="UP001169760"/>
    </source>
</evidence>
<keyword evidence="1" id="KW-0812">Transmembrane</keyword>
<proteinExistence type="predicted"/>
<dbReference type="Pfam" id="PF12040">
    <property type="entry name" value="DUF3526"/>
    <property type="match status" value="1"/>
</dbReference>
<organism evidence="2 3">
    <name type="scientific">Saccharophagus degradans</name>
    <dbReference type="NCBI Taxonomy" id="86304"/>
    <lineage>
        <taxon>Bacteria</taxon>
        <taxon>Pseudomonadati</taxon>
        <taxon>Pseudomonadota</taxon>
        <taxon>Gammaproteobacteria</taxon>
        <taxon>Cellvibrionales</taxon>
        <taxon>Cellvibrionaceae</taxon>
        <taxon>Saccharophagus</taxon>
    </lineage>
</organism>
<feature type="transmembrane region" description="Helical" evidence="1">
    <location>
        <begin position="181"/>
        <end position="202"/>
    </location>
</feature>
<keyword evidence="1" id="KW-1133">Transmembrane helix</keyword>
<comment type="caution">
    <text evidence="2">The sequence shown here is derived from an EMBL/GenBank/DDBJ whole genome shotgun (WGS) entry which is preliminary data.</text>
</comment>
<keyword evidence="1" id="KW-0472">Membrane</keyword>
<gene>
    <name evidence="2" type="ORF">Q4521_13965</name>
</gene>
<feature type="transmembrane region" description="Helical" evidence="1">
    <location>
        <begin position="208"/>
        <end position="231"/>
    </location>
</feature>
<feature type="transmembrane region" description="Helical" evidence="1">
    <location>
        <begin position="20"/>
        <end position="40"/>
    </location>
</feature>
<dbReference type="PANTHER" id="PTHR43471">
    <property type="entry name" value="ABC TRANSPORTER PERMEASE"/>
    <property type="match status" value="1"/>
</dbReference>
<feature type="transmembrane region" description="Helical" evidence="1">
    <location>
        <begin position="238"/>
        <end position="258"/>
    </location>
</feature>
<evidence type="ECO:0000313" key="2">
    <source>
        <dbReference type="EMBL" id="MDO6423583.1"/>
    </source>
</evidence>
<reference evidence="2" key="1">
    <citation type="submission" date="2023-07" db="EMBL/GenBank/DDBJ databases">
        <title>Genome content predicts the carbon catabolic preferences of heterotrophic bacteria.</title>
        <authorList>
            <person name="Gralka M."/>
        </authorList>
    </citation>
    <scope>NUCLEOTIDE SEQUENCE</scope>
    <source>
        <strain evidence="2">I3M17_2</strain>
    </source>
</reference>